<evidence type="ECO:0000313" key="1">
    <source>
        <dbReference type="EMBL" id="RAI25521.1"/>
    </source>
</evidence>
<dbReference type="PANTHER" id="PTHR37460:SF1">
    <property type="entry name" value="ENDONUCLEASE III"/>
    <property type="match status" value="1"/>
</dbReference>
<gene>
    <name evidence="1" type="ORF">CH339_17830</name>
</gene>
<proteinExistence type="predicted"/>
<evidence type="ECO:0008006" key="3">
    <source>
        <dbReference type="Google" id="ProtNLM"/>
    </source>
</evidence>
<organism evidence="1 2">
    <name type="scientific">Rhodobium orientis</name>
    <dbReference type="NCBI Taxonomy" id="34017"/>
    <lineage>
        <taxon>Bacteria</taxon>
        <taxon>Pseudomonadati</taxon>
        <taxon>Pseudomonadota</taxon>
        <taxon>Alphaproteobacteria</taxon>
        <taxon>Hyphomicrobiales</taxon>
        <taxon>Rhodobiaceae</taxon>
        <taxon>Rhodobium</taxon>
    </lineage>
</organism>
<sequence>MVPPDLHRLLARAGLGARVVRGKEGGGEGLQLPRVPGAYVLVLGLAEPAALPARFGEATLPPGWYLYCGSARGPGGIAARLARHLRREKTLRWHIDTLTVAAAGTAAIAVPDGDECALVAKLSESGNIDVPVPGFGSTDCRTCASHLLRWTSTT</sequence>
<dbReference type="PANTHER" id="PTHR37460">
    <property type="entry name" value="ENDONUCLEASE III"/>
    <property type="match status" value="1"/>
</dbReference>
<name>A0A327JHR9_9HYPH</name>
<reference evidence="1 2" key="1">
    <citation type="submission" date="2017-07" db="EMBL/GenBank/DDBJ databases">
        <title>Draft Genome Sequences of Select Purple Nonsulfur Bacteria.</title>
        <authorList>
            <person name="Lasarre B."/>
            <person name="Mckinlay J.B."/>
        </authorList>
    </citation>
    <scope>NUCLEOTIDE SEQUENCE [LARGE SCALE GENOMIC DNA]</scope>
    <source>
        <strain evidence="1 2">DSM 11290</strain>
    </source>
</reference>
<dbReference type="CDD" id="cd10441">
    <property type="entry name" value="GIY-YIG_COG1833"/>
    <property type="match status" value="1"/>
</dbReference>
<evidence type="ECO:0000313" key="2">
    <source>
        <dbReference type="Proteomes" id="UP000249299"/>
    </source>
</evidence>
<dbReference type="Pfam" id="PF01986">
    <property type="entry name" value="DUF123"/>
    <property type="match status" value="1"/>
</dbReference>
<comment type="caution">
    <text evidence="1">The sequence shown here is derived from an EMBL/GenBank/DDBJ whole genome shotgun (WGS) entry which is preliminary data.</text>
</comment>
<accession>A0A327JHR9</accession>
<dbReference type="InterPro" id="IPR002837">
    <property type="entry name" value="DUF123"/>
</dbReference>
<keyword evidence="2" id="KW-1185">Reference proteome</keyword>
<protein>
    <recommendedName>
        <fullName evidence="3">Endonuclease III</fullName>
    </recommendedName>
</protein>
<dbReference type="EMBL" id="NPEV01000046">
    <property type="protein sequence ID" value="RAI25521.1"/>
    <property type="molecule type" value="Genomic_DNA"/>
</dbReference>
<dbReference type="OrthoDB" id="9811593at2"/>
<dbReference type="AlphaFoldDB" id="A0A327JHR9"/>
<dbReference type="Proteomes" id="UP000249299">
    <property type="component" value="Unassembled WGS sequence"/>
</dbReference>